<keyword evidence="5" id="KW-1185">Reference proteome</keyword>
<dbReference type="Proteomes" id="UP000052019">
    <property type="component" value="Unassembled WGS sequence"/>
</dbReference>
<feature type="signal peptide" evidence="1">
    <location>
        <begin position="1"/>
        <end position="22"/>
    </location>
</feature>
<reference evidence="2 4" key="1">
    <citation type="submission" date="2015-02" db="EMBL/GenBank/DDBJ databases">
        <title>Two Pseudomonas sp. nov. isolated from raw milk.</title>
        <authorList>
            <person name="Wenning M."/>
            <person name="von Neubeck M."/>
            <person name="Huptas C."/>
            <person name="Scherer S."/>
        </authorList>
    </citation>
    <scope>NUCLEOTIDE SEQUENCE [LARGE SCALE GENOMIC DNA]</scope>
    <source>
        <strain evidence="2 4">DSM 14937</strain>
    </source>
</reference>
<gene>
    <name evidence="3" type="ORF">SAMN04490205_1699</name>
    <name evidence="2" type="ORF">TU79_14275</name>
</gene>
<dbReference type="RefSeq" id="WP_057008567.1">
    <property type="nucleotide sequence ID" value="NZ_JYLK01000008.1"/>
</dbReference>
<dbReference type="Proteomes" id="UP000183126">
    <property type="component" value="Chromosome I"/>
</dbReference>
<protein>
    <submittedName>
        <fullName evidence="2">Lipoprotein</fullName>
    </submittedName>
</protein>
<name>A0A0R2ZFZ5_9PSED</name>
<reference evidence="3 5" key="2">
    <citation type="submission" date="2016-10" db="EMBL/GenBank/DDBJ databases">
        <authorList>
            <person name="Varghese N."/>
            <person name="Submissions S."/>
        </authorList>
    </citation>
    <scope>NUCLEOTIDE SEQUENCE [LARGE SCALE GENOMIC DNA]</scope>
    <source>
        <strain evidence="3 5">BS3111</strain>
    </source>
</reference>
<sequence>MNITHVIASGLLLVGLCGALHAADKDFGEGLANTGPAQVLRNARHQHDHWNGVGRIRNEGQTLCTASLLDTRDESGKSGPAYVVTSSHCLHRLNGAVQRDMPIKGSISFNYFDDTLETLKTYPLKTLRWGSSHGVDLAVIELQATLASLITAGITPLKLAEEVPADGVNILALAAPEWDTLHLSACTQQASRELVEQPFVWRVTLKNQCQGVSLGGFGGPLLDRASNRLFGILSTSTRGQPAERKCQRDAPCEVNNGIPTWQPETNYGSPITFLSQCFIGGVLQADDEYCALYPTTSITFEKPAPVQQYFLKKADGNGKDIVPRWNLAFSINTPFYRYKTTRRAIDCENPALYSAPIKAEHAYVNDPIGPQTGMHMLCIVGVESAEQRVTSGMMKNALSLAVELAEPGPARTPNLSISLDKQGLAAYTLIWHLAPPFMQRYTYKYGPAATTDCLRPVDYLPIPPTAVKDVEEGEDEDIIALVHPLNDDPVTPPEKYAQLISVQGTPYKICTYAYDQADQPSTLRVDLLKPR</sequence>
<feature type="chain" id="PRO_5006430281" evidence="1">
    <location>
        <begin position="23"/>
        <end position="531"/>
    </location>
</feature>
<evidence type="ECO:0000313" key="3">
    <source>
        <dbReference type="EMBL" id="SDS17117.1"/>
    </source>
</evidence>
<dbReference type="EMBL" id="LT629760">
    <property type="protein sequence ID" value="SDS17117.1"/>
    <property type="molecule type" value="Genomic_DNA"/>
</dbReference>
<evidence type="ECO:0000313" key="5">
    <source>
        <dbReference type="Proteomes" id="UP000183126"/>
    </source>
</evidence>
<evidence type="ECO:0000313" key="4">
    <source>
        <dbReference type="Proteomes" id="UP000052019"/>
    </source>
</evidence>
<evidence type="ECO:0000313" key="2">
    <source>
        <dbReference type="EMBL" id="KRP59798.1"/>
    </source>
</evidence>
<keyword evidence="2" id="KW-0449">Lipoprotein</keyword>
<dbReference type="EMBL" id="JYLK01000008">
    <property type="protein sequence ID" value="KRP59798.1"/>
    <property type="molecule type" value="Genomic_DNA"/>
</dbReference>
<dbReference type="InterPro" id="IPR009003">
    <property type="entry name" value="Peptidase_S1_PA"/>
</dbReference>
<dbReference type="OrthoDB" id="6968353at2"/>
<keyword evidence="1" id="KW-0732">Signal</keyword>
<accession>A0A0R2ZFZ5</accession>
<evidence type="ECO:0000256" key="1">
    <source>
        <dbReference type="SAM" id="SignalP"/>
    </source>
</evidence>
<dbReference type="SUPFAM" id="SSF50494">
    <property type="entry name" value="Trypsin-like serine proteases"/>
    <property type="match status" value="1"/>
</dbReference>
<organism evidence="2 4">
    <name type="scientific">Pseudomonas trivialis</name>
    <dbReference type="NCBI Taxonomy" id="200450"/>
    <lineage>
        <taxon>Bacteria</taxon>
        <taxon>Pseudomonadati</taxon>
        <taxon>Pseudomonadota</taxon>
        <taxon>Gammaproteobacteria</taxon>
        <taxon>Pseudomonadales</taxon>
        <taxon>Pseudomonadaceae</taxon>
        <taxon>Pseudomonas</taxon>
    </lineage>
</organism>
<dbReference type="PATRIC" id="fig|200450.4.peg.4898"/>
<dbReference type="AlphaFoldDB" id="A0A0R2ZFZ5"/>
<proteinExistence type="predicted"/>